<dbReference type="NCBIfam" id="TIGR01806">
    <property type="entry name" value="CM_mono2"/>
    <property type="match status" value="1"/>
</dbReference>
<dbReference type="InterPro" id="IPR002701">
    <property type="entry name" value="CM_II_prokaryot"/>
</dbReference>
<dbReference type="InterPro" id="IPR036979">
    <property type="entry name" value="CM_dom_sf"/>
</dbReference>
<dbReference type="SUPFAM" id="SSF48600">
    <property type="entry name" value="Chorismate mutase II"/>
    <property type="match status" value="1"/>
</dbReference>
<comment type="pathway">
    <text evidence="1">Metabolic intermediate biosynthesis; prephenate biosynthesis; prephenate from chorismate: step 1/1.</text>
</comment>
<keyword evidence="3 5" id="KW-0732">Signal</keyword>
<evidence type="ECO:0000313" key="8">
    <source>
        <dbReference type="Proteomes" id="UP001337723"/>
    </source>
</evidence>
<keyword evidence="8" id="KW-1185">Reference proteome</keyword>
<dbReference type="PROSITE" id="PS51168">
    <property type="entry name" value="CHORISMATE_MUT_2"/>
    <property type="match status" value="1"/>
</dbReference>
<sequence length="176" mass="18082">MIAPRARVLLICLALVATAFLGTGRAIAQEPALAELITDRLALMQDVAAWKYLHALPVEDLPREAAVLEAMAAQATSLGLDPAPLVAFSAAQIDAAKAIQSCWFARWTDGSFPAPTQAPDLAAVIRPEILRIDAALVALVAAGQVPSTMPPPSLDCLAPQTAATLAEAALGLAGAG</sequence>
<feature type="chain" id="PRO_5045546320" description="chorismate mutase" evidence="5">
    <location>
        <begin position="29"/>
        <end position="176"/>
    </location>
</feature>
<reference evidence="7 8" key="1">
    <citation type="submission" date="2023-01" db="EMBL/GenBank/DDBJ databases">
        <title>Complete genome sequence of Roseicyclus marinus strain Dej080120_10.</title>
        <authorList>
            <person name="Ueki S."/>
            <person name="Maruyama F."/>
        </authorList>
    </citation>
    <scope>NUCLEOTIDE SEQUENCE [LARGE SCALE GENOMIC DNA]</scope>
    <source>
        <strain evidence="7 8">Dej080120_10</strain>
    </source>
</reference>
<dbReference type="Proteomes" id="UP001337723">
    <property type="component" value="Chromosome"/>
</dbReference>
<evidence type="ECO:0000256" key="2">
    <source>
        <dbReference type="ARBA" id="ARBA00012404"/>
    </source>
</evidence>
<evidence type="ECO:0000256" key="3">
    <source>
        <dbReference type="ARBA" id="ARBA00022729"/>
    </source>
</evidence>
<dbReference type="InterPro" id="IPR036263">
    <property type="entry name" value="Chorismate_II_sf"/>
</dbReference>
<evidence type="ECO:0000313" key="7">
    <source>
        <dbReference type="EMBL" id="BDW85336.1"/>
    </source>
</evidence>
<dbReference type="Gene3D" id="1.20.59.10">
    <property type="entry name" value="Chorismate mutase"/>
    <property type="match status" value="1"/>
</dbReference>
<dbReference type="GO" id="GO:0004106">
    <property type="term" value="F:chorismate mutase activity"/>
    <property type="evidence" value="ECO:0007669"/>
    <property type="project" value="UniProtKB-EC"/>
</dbReference>
<dbReference type="KEGG" id="rmai:MACH21_15130"/>
<dbReference type="GO" id="GO:0009697">
    <property type="term" value="P:salicylic acid biosynthetic process"/>
    <property type="evidence" value="ECO:0007669"/>
    <property type="project" value="TreeGrafter"/>
</dbReference>
<evidence type="ECO:0000259" key="6">
    <source>
        <dbReference type="PROSITE" id="PS51168"/>
    </source>
</evidence>
<dbReference type="EC" id="5.4.99.5" evidence="2"/>
<accession>A0AA48KMP7</accession>
<feature type="domain" description="Chorismate mutase" evidence="6">
    <location>
        <begin position="1"/>
        <end position="104"/>
    </location>
</feature>
<evidence type="ECO:0000256" key="1">
    <source>
        <dbReference type="ARBA" id="ARBA00004817"/>
    </source>
</evidence>
<dbReference type="AlphaFoldDB" id="A0AA48KMP7"/>
<dbReference type="PANTHER" id="PTHR38041">
    <property type="entry name" value="CHORISMATE MUTASE"/>
    <property type="match status" value="1"/>
</dbReference>
<name>A0AA48KMP7_9RHOB</name>
<dbReference type="PANTHER" id="PTHR38041:SF2">
    <property type="entry name" value="SECRETED CHORISMATE MUTASE"/>
    <property type="match status" value="1"/>
</dbReference>
<feature type="signal peptide" evidence="5">
    <location>
        <begin position="1"/>
        <end position="28"/>
    </location>
</feature>
<proteinExistence type="predicted"/>
<dbReference type="EMBL" id="AP027266">
    <property type="protein sequence ID" value="BDW85336.1"/>
    <property type="molecule type" value="Genomic_DNA"/>
</dbReference>
<keyword evidence="4" id="KW-0413">Isomerase</keyword>
<evidence type="ECO:0000256" key="5">
    <source>
        <dbReference type="SAM" id="SignalP"/>
    </source>
</evidence>
<dbReference type="RefSeq" id="WP_338276104.1">
    <property type="nucleotide sequence ID" value="NZ_AP027266.1"/>
</dbReference>
<dbReference type="GO" id="GO:0046417">
    <property type="term" value="P:chorismate metabolic process"/>
    <property type="evidence" value="ECO:0007669"/>
    <property type="project" value="InterPro"/>
</dbReference>
<dbReference type="Pfam" id="PF01817">
    <property type="entry name" value="CM_2"/>
    <property type="match status" value="1"/>
</dbReference>
<dbReference type="InterPro" id="IPR051331">
    <property type="entry name" value="Chorismate_mutase-related"/>
</dbReference>
<dbReference type="InterPro" id="IPR008240">
    <property type="entry name" value="Chorismate_mutase_periplasmic"/>
</dbReference>
<organism evidence="7 8">
    <name type="scientific">Roseicyclus marinus</name>
    <dbReference type="NCBI Taxonomy" id="2161673"/>
    <lineage>
        <taxon>Bacteria</taxon>
        <taxon>Pseudomonadati</taxon>
        <taxon>Pseudomonadota</taxon>
        <taxon>Alphaproteobacteria</taxon>
        <taxon>Rhodobacterales</taxon>
        <taxon>Roseobacteraceae</taxon>
        <taxon>Roseicyclus</taxon>
    </lineage>
</organism>
<evidence type="ECO:0000256" key="4">
    <source>
        <dbReference type="ARBA" id="ARBA00023235"/>
    </source>
</evidence>
<protein>
    <recommendedName>
        <fullName evidence="2">chorismate mutase</fullName>
        <ecNumber evidence="2">5.4.99.5</ecNumber>
    </recommendedName>
</protein>
<gene>
    <name evidence="7" type="ORF">MACH21_15130</name>
</gene>
<dbReference type="SMART" id="SM00830">
    <property type="entry name" value="CM_2"/>
    <property type="match status" value="1"/>
</dbReference>